<dbReference type="Proteomes" id="UP001175000">
    <property type="component" value="Unassembled WGS sequence"/>
</dbReference>
<accession>A0AA39XDR4</accession>
<name>A0AA39XDR4_9PEZI</name>
<keyword evidence="2" id="KW-1185">Reference proteome</keyword>
<gene>
    <name evidence="1" type="ORF">B0T14DRAFT_20537</name>
</gene>
<sequence length="211" mass="22928">MHLTCATSRAIGDRLLTRRKSSREWGMMPCGRADHLYYTVAASPLGLTDEVSHPLLMKKVGRSIGNHLQASKARRNLRTRIVPGPNGRLPKGPRQKALGGCLFPFRSRHGLSRSSSPLDPGRRCAPGTPLYDHTARDFLVDAGSHLRSVPASRIPNVEVAANHQQDLHDTCICSAPRLSIQHGINVIVRRQLILANRSGPCAAMLTGPGSS</sequence>
<proteinExistence type="predicted"/>
<organism evidence="1 2">
    <name type="scientific">Immersiella caudata</name>
    <dbReference type="NCBI Taxonomy" id="314043"/>
    <lineage>
        <taxon>Eukaryota</taxon>
        <taxon>Fungi</taxon>
        <taxon>Dikarya</taxon>
        <taxon>Ascomycota</taxon>
        <taxon>Pezizomycotina</taxon>
        <taxon>Sordariomycetes</taxon>
        <taxon>Sordariomycetidae</taxon>
        <taxon>Sordariales</taxon>
        <taxon>Lasiosphaeriaceae</taxon>
        <taxon>Immersiella</taxon>
    </lineage>
</organism>
<protein>
    <submittedName>
        <fullName evidence="1">Uncharacterized protein</fullName>
    </submittedName>
</protein>
<dbReference type="EMBL" id="JAULSU010000001">
    <property type="protein sequence ID" value="KAK0632069.1"/>
    <property type="molecule type" value="Genomic_DNA"/>
</dbReference>
<comment type="caution">
    <text evidence="1">The sequence shown here is derived from an EMBL/GenBank/DDBJ whole genome shotgun (WGS) entry which is preliminary data.</text>
</comment>
<reference evidence="1" key="1">
    <citation type="submission" date="2023-06" db="EMBL/GenBank/DDBJ databases">
        <title>Genome-scale phylogeny and comparative genomics of the fungal order Sordariales.</title>
        <authorList>
            <consortium name="Lawrence Berkeley National Laboratory"/>
            <person name="Hensen N."/>
            <person name="Bonometti L."/>
            <person name="Westerberg I."/>
            <person name="Brannstrom I.O."/>
            <person name="Guillou S."/>
            <person name="Cros-Aarteil S."/>
            <person name="Calhoun S."/>
            <person name="Haridas S."/>
            <person name="Kuo A."/>
            <person name="Mondo S."/>
            <person name="Pangilinan J."/>
            <person name="Riley R."/>
            <person name="Labutti K."/>
            <person name="Andreopoulos B."/>
            <person name="Lipzen A."/>
            <person name="Chen C."/>
            <person name="Yanf M."/>
            <person name="Daum C."/>
            <person name="Ng V."/>
            <person name="Clum A."/>
            <person name="Steindorff A."/>
            <person name="Ohm R."/>
            <person name="Martin F."/>
            <person name="Silar P."/>
            <person name="Natvig D."/>
            <person name="Lalanne C."/>
            <person name="Gautier V."/>
            <person name="Ament-Velasquez S.L."/>
            <person name="Kruys A."/>
            <person name="Hutchinson M.I."/>
            <person name="Powell A.J."/>
            <person name="Barry K."/>
            <person name="Miller A.N."/>
            <person name="Grigoriev I.V."/>
            <person name="Debuchy R."/>
            <person name="Gladieux P."/>
            <person name="Thoren M.H."/>
            <person name="Johannesson H."/>
        </authorList>
    </citation>
    <scope>NUCLEOTIDE SEQUENCE</scope>
    <source>
        <strain evidence="1">CBS 606.72</strain>
    </source>
</reference>
<evidence type="ECO:0000313" key="2">
    <source>
        <dbReference type="Proteomes" id="UP001175000"/>
    </source>
</evidence>
<evidence type="ECO:0000313" key="1">
    <source>
        <dbReference type="EMBL" id="KAK0632069.1"/>
    </source>
</evidence>
<dbReference type="AlphaFoldDB" id="A0AA39XDR4"/>